<dbReference type="EMBL" id="CP107906">
    <property type="protein sequence ID" value="WUG92348.1"/>
    <property type="molecule type" value="Genomic_DNA"/>
</dbReference>
<dbReference type="Proteomes" id="UP001341259">
    <property type="component" value="Chromosome"/>
</dbReference>
<evidence type="ECO:0000313" key="2">
    <source>
        <dbReference type="Proteomes" id="UP001341259"/>
    </source>
</evidence>
<accession>A0ABZ1NKV3</accession>
<reference evidence="1 2" key="1">
    <citation type="submission" date="2022-10" db="EMBL/GenBank/DDBJ databases">
        <title>The complete genomes of actinobacterial strains from the NBC collection.</title>
        <authorList>
            <person name="Joergensen T.S."/>
            <person name="Alvarez Arevalo M."/>
            <person name="Sterndorff E.B."/>
            <person name="Faurdal D."/>
            <person name="Vuksanovic O."/>
            <person name="Mourched A.-S."/>
            <person name="Charusanti P."/>
            <person name="Shaw S."/>
            <person name="Blin K."/>
            <person name="Weber T."/>
        </authorList>
    </citation>
    <scope>NUCLEOTIDE SEQUENCE [LARGE SCALE GENOMIC DNA]</scope>
    <source>
        <strain evidence="1 2">NBC_00456</strain>
    </source>
</reference>
<protein>
    <recommendedName>
        <fullName evidence="3">DnaA N-terminal domain-containing protein</fullName>
    </recommendedName>
</protein>
<sequence>MSTPVWWSEVLAATFRRRVAAGDLLDHAVPTVDDGVLRLAFARPDIAAAWEESGAQAALEGALVHCGRAMPVEVVSLTT</sequence>
<organism evidence="1 2">
    <name type="scientific">Streptomyces violaceus</name>
    <name type="common">Streptomyces venezuelae</name>
    <dbReference type="NCBI Taxonomy" id="1936"/>
    <lineage>
        <taxon>Bacteria</taxon>
        <taxon>Bacillati</taxon>
        <taxon>Actinomycetota</taxon>
        <taxon>Actinomycetes</taxon>
        <taxon>Kitasatosporales</taxon>
        <taxon>Streptomycetaceae</taxon>
        <taxon>Streptomyces</taxon>
    </lineage>
</organism>
<name>A0ABZ1NKV3_STRVL</name>
<evidence type="ECO:0000313" key="1">
    <source>
        <dbReference type="EMBL" id="WUG92348.1"/>
    </source>
</evidence>
<dbReference type="RefSeq" id="WP_328336770.1">
    <property type="nucleotide sequence ID" value="NZ_CP107906.1"/>
</dbReference>
<proteinExistence type="predicted"/>
<evidence type="ECO:0008006" key="3">
    <source>
        <dbReference type="Google" id="ProtNLM"/>
    </source>
</evidence>
<gene>
    <name evidence="1" type="ORF">OHB29_04530</name>
</gene>
<keyword evidence="2" id="KW-1185">Reference proteome</keyword>